<dbReference type="AlphaFoldDB" id="A0AA96V5P5"/>
<dbReference type="EMBL" id="CP131061">
    <property type="protein sequence ID" value="WNY27129.1"/>
    <property type="molecule type" value="Genomic_DNA"/>
</dbReference>
<name>A0AA96V5P5_9EURY</name>
<gene>
    <name evidence="1" type="ORF">MsAm2_09200</name>
</gene>
<evidence type="ECO:0000313" key="1">
    <source>
        <dbReference type="EMBL" id="WNY27129.1"/>
    </source>
</evidence>
<reference evidence="1 2" key="1">
    <citation type="submission" date="2023-07" db="EMBL/GenBank/DDBJ databases">
        <title>Closed genome sequence of Methanosarcinaceae archaeon Am2.</title>
        <authorList>
            <person name="Poehlein A."/>
            <person name="Protasov E."/>
            <person name="Platt K."/>
            <person name="Reeh H."/>
            <person name="Daniel R."/>
            <person name="Brune A."/>
        </authorList>
    </citation>
    <scope>NUCLEOTIDE SEQUENCE [LARGE SCALE GENOMIC DNA]</scope>
    <source>
        <strain evidence="1 2">Am2</strain>
    </source>
</reference>
<evidence type="ECO:0000313" key="2">
    <source>
        <dbReference type="Proteomes" id="UP001304970"/>
    </source>
</evidence>
<proteinExistence type="predicted"/>
<organism evidence="1 2">
    <name type="scientific">Methanolapillus ohkumae</name>
    <dbReference type="NCBI Taxonomy" id="3028298"/>
    <lineage>
        <taxon>Archaea</taxon>
        <taxon>Methanobacteriati</taxon>
        <taxon>Methanobacteriota</taxon>
        <taxon>Stenosarchaea group</taxon>
        <taxon>Methanomicrobia</taxon>
        <taxon>Methanosarcinales</taxon>
        <taxon>Methanosarcinaceae</taxon>
        <taxon>Methanolapillus</taxon>
    </lineage>
</organism>
<dbReference type="Proteomes" id="UP001304970">
    <property type="component" value="Chromosome"/>
</dbReference>
<dbReference type="RefSeq" id="WP_338097108.1">
    <property type="nucleotide sequence ID" value="NZ_CP131061.1"/>
</dbReference>
<sequence>MKLKIILLGIIVLASVFAPGCVDNPSSQNEKTAAYPVNNNEMSLLEANESGLIMEQEKLQYSYSKPTVKYNTNSEKLP</sequence>
<keyword evidence="2" id="KW-1185">Reference proteome</keyword>
<dbReference type="GeneID" id="89228338"/>
<protein>
    <submittedName>
        <fullName evidence="1">Uncharacterized protein</fullName>
    </submittedName>
</protein>
<accession>A0AA96V5P5</accession>